<name>S0F2V6_CHOCR</name>
<dbReference type="AlphaFoldDB" id="S0F2V6"/>
<gene>
    <name evidence="1" type="ORF">CHC_T00007946001</name>
</gene>
<sequence>MKAVLSVDNSCSERRRYGSTCQNFCPGQVMDVCTCTARSRNQHYSCVPALQSGGR</sequence>
<dbReference type="GeneID" id="17320060"/>
<dbReference type="EMBL" id="HG001523">
    <property type="protein sequence ID" value="CDF77445.1"/>
    <property type="molecule type" value="Genomic_DNA"/>
</dbReference>
<dbReference type="Gramene" id="CDF77445">
    <property type="protein sequence ID" value="CDF77445"/>
    <property type="gene ID" value="CHC_T00007946001"/>
</dbReference>
<evidence type="ECO:0000313" key="1">
    <source>
        <dbReference type="EMBL" id="CDF77445.1"/>
    </source>
</evidence>
<reference evidence="2" key="1">
    <citation type="journal article" date="2013" name="Proc. Natl. Acad. Sci. U.S.A.">
        <title>Genome structure and metabolic features in the red seaweed Chondrus crispus shed light on evolution of the Archaeplastida.</title>
        <authorList>
            <person name="Collen J."/>
            <person name="Porcel B."/>
            <person name="Carre W."/>
            <person name="Ball S.G."/>
            <person name="Chaparro C."/>
            <person name="Tonon T."/>
            <person name="Barbeyron T."/>
            <person name="Michel G."/>
            <person name="Noel B."/>
            <person name="Valentin K."/>
            <person name="Elias M."/>
            <person name="Artiguenave F."/>
            <person name="Arun A."/>
            <person name="Aury J.M."/>
            <person name="Barbosa-Neto J.F."/>
            <person name="Bothwell J.H."/>
            <person name="Bouget F.Y."/>
            <person name="Brillet L."/>
            <person name="Cabello-Hurtado F."/>
            <person name="Capella-Gutierrez S."/>
            <person name="Charrier B."/>
            <person name="Cladiere L."/>
            <person name="Cock J.M."/>
            <person name="Coelho S.M."/>
            <person name="Colleoni C."/>
            <person name="Czjzek M."/>
            <person name="Da Silva C."/>
            <person name="Delage L."/>
            <person name="Denoeud F."/>
            <person name="Deschamps P."/>
            <person name="Dittami S.M."/>
            <person name="Gabaldon T."/>
            <person name="Gachon C.M."/>
            <person name="Groisillier A."/>
            <person name="Herve C."/>
            <person name="Jabbari K."/>
            <person name="Katinka M."/>
            <person name="Kloareg B."/>
            <person name="Kowalczyk N."/>
            <person name="Labadie K."/>
            <person name="Leblanc C."/>
            <person name="Lopez P.J."/>
            <person name="McLachlan D.H."/>
            <person name="Meslet-Cladiere L."/>
            <person name="Moustafa A."/>
            <person name="Nehr Z."/>
            <person name="Nyvall Collen P."/>
            <person name="Panaud O."/>
            <person name="Partensky F."/>
            <person name="Poulain J."/>
            <person name="Rensing S.A."/>
            <person name="Rousvoal S."/>
            <person name="Samson G."/>
            <person name="Symeonidi A."/>
            <person name="Weissenbach J."/>
            <person name="Zambounis A."/>
            <person name="Wincker P."/>
            <person name="Boyen C."/>
        </authorList>
    </citation>
    <scope>NUCLEOTIDE SEQUENCE [LARGE SCALE GENOMIC DNA]</scope>
    <source>
        <strain evidence="2">cv. Stackhouse</strain>
    </source>
</reference>
<dbReference type="RefSeq" id="XP_005712319.1">
    <property type="nucleotide sequence ID" value="XM_005712262.1"/>
</dbReference>
<dbReference type="Proteomes" id="UP000012073">
    <property type="component" value="Unassembled WGS sequence"/>
</dbReference>
<proteinExistence type="predicted"/>
<evidence type="ECO:0000313" key="2">
    <source>
        <dbReference type="Proteomes" id="UP000012073"/>
    </source>
</evidence>
<keyword evidence="2" id="KW-1185">Reference proteome</keyword>
<dbReference type="KEGG" id="ccp:CHC_T00007946001"/>
<protein>
    <submittedName>
        <fullName evidence="1">Uncharacterized protein</fullName>
    </submittedName>
</protein>
<organism evidence="1 2">
    <name type="scientific">Chondrus crispus</name>
    <name type="common">Carrageen Irish moss</name>
    <name type="synonym">Polymorpha crispa</name>
    <dbReference type="NCBI Taxonomy" id="2769"/>
    <lineage>
        <taxon>Eukaryota</taxon>
        <taxon>Rhodophyta</taxon>
        <taxon>Florideophyceae</taxon>
        <taxon>Rhodymeniophycidae</taxon>
        <taxon>Gigartinales</taxon>
        <taxon>Gigartinaceae</taxon>
        <taxon>Chondrus</taxon>
    </lineage>
</organism>
<accession>S0F2V6</accession>